<dbReference type="SUPFAM" id="SSF53335">
    <property type="entry name" value="S-adenosyl-L-methionine-dependent methyltransferases"/>
    <property type="match status" value="1"/>
</dbReference>
<accession>A0ABV6P0W2</accession>
<dbReference type="Gene3D" id="3.40.50.150">
    <property type="entry name" value="Vaccinia Virus protein VP39"/>
    <property type="match status" value="1"/>
</dbReference>
<reference evidence="1 2" key="1">
    <citation type="submission" date="2024-09" db="EMBL/GenBank/DDBJ databases">
        <authorList>
            <person name="Sun Q."/>
            <person name="Mori K."/>
        </authorList>
    </citation>
    <scope>NUCLEOTIDE SEQUENCE [LARGE SCALE GENOMIC DNA]</scope>
    <source>
        <strain evidence="1 2">TBRC 2205</strain>
    </source>
</reference>
<evidence type="ECO:0008006" key="3">
    <source>
        <dbReference type="Google" id="ProtNLM"/>
    </source>
</evidence>
<evidence type="ECO:0000313" key="1">
    <source>
        <dbReference type="EMBL" id="MFC0566586.1"/>
    </source>
</evidence>
<dbReference type="RefSeq" id="WP_377341397.1">
    <property type="nucleotide sequence ID" value="NZ_JBHLUE010000017.1"/>
</dbReference>
<name>A0ABV6P0W2_9ACTN</name>
<dbReference type="EMBL" id="JBHLUE010000017">
    <property type="protein sequence ID" value="MFC0566586.1"/>
    <property type="molecule type" value="Genomic_DNA"/>
</dbReference>
<comment type="caution">
    <text evidence="1">The sequence shown here is derived from an EMBL/GenBank/DDBJ whole genome shotgun (WGS) entry which is preliminary data.</text>
</comment>
<protein>
    <recommendedName>
        <fullName evidence="3">Methyltransferase domain-containing protein</fullName>
    </recommendedName>
</protein>
<dbReference type="Proteomes" id="UP001589894">
    <property type="component" value="Unassembled WGS sequence"/>
</dbReference>
<dbReference type="InterPro" id="IPR029063">
    <property type="entry name" value="SAM-dependent_MTases_sf"/>
</dbReference>
<gene>
    <name evidence="1" type="ORF">ACFFHU_20905</name>
</gene>
<proteinExistence type="predicted"/>
<sequence>MNASAIKRSLRKVPLLGPAARQASISLQRRRFPGSAQYWQRHYAAGGTSGNGSAGRLAEFKAEILNDLVQRNRIRSVVEFGCGDGQQLALASYPRYLGLDVAPAILDGTMARFSADPTKSFLRYDPHRFVDPAGFVTAELALSLDVIYHLVEDDTYALHLRHVFGAASRMVVLFTSDADTLTLRERTAPHVRHRSVVADIRARLPHWTLVDRIPNRFPYQGSGTETSFADFFVYQRVD</sequence>
<keyword evidence="2" id="KW-1185">Reference proteome</keyword>
<organism evidence="1 2">
    <name type="scientific">Plantactinospora siamensis</name>
    <dbReference type="NCBI Taxonomy" id="555372"/>
    <lineage>
        <taxon>Bacteria</taxon>
        <taxon>Bacillati</taxon>
        <taxon>Actinomycetota</taxon>
        <taxon>Actinomycetes</taxon>
        <taxon>Micromonosporales</taxon>
        <taxon>Micromonosporaceae</taxon>
        <taxon>Plantactinospora</taxon>
    </lineage>
</organism>
<evidence type="ECO:0000313" key="2">
    <source>
        <dbReference type="Proteomes" id="UP001589894"/>
    </source>
</evidence>